<dbReference type="InterPro" id="IPR003593">
    <property type="entry name" value="AAA+_ATPase"/>
</dbReference>
<dbReference type="Gene3D" id="1.10.8.60">
    <property type="match status" value="2"/>
</dbReference>
<dbReference type="PROSITE" id="PS50151">
    <property type="entry name" value="UVR"/>
    <property type="match status" value="1"/>
</dbReference>
<dbReference type="Pfam" id="PF07724">
    <property type="entry name" value="AAA_2"/>
    <property type="match status" value="1"/>
</dbReference>
<dbReference type="EMBL" id="RKRE01000002">
    <property type="protein sequence ID" value="RPF46568.1"/>
    <property type="molecule type" value="Genomic_DNA"/>
</dbReference>
<dbReference type="GO" id="GO:0005524">
    <property type="term" value="F:ATP binding"/>
    <property type="evidence" value="ECO:0007669"/>
    <property type="project" value="UniProtKB-KW"/>
</dbReference>
<keyword evidence="10" id="KW-0378">Hydrolase</keyword>
<dbReference type="InterPro" id="IPR001943">
    <property type="entry name" value="UVR_dom"/>
</dbReference>
<organism evidence="10 11">
    <name type="scientific">Thermodesulfitimonas autotrophica</name>
    <dbReference type="NCBI Taxonomy" id="1894989"/>
    <lineage>
        <taxon>Bacteria</taxon>
        <taxon>Bacillati</taxon>
        <taxon>Bacillota</taxon>
        <taxon>Clostridia</taxon>
        <taxon>Thermoanaerobacterales</taxon>
        <taxon>Thermoanaerobacteraceae</taxon>
        <taxon>Thermodesulfitimonas</taxon>
    </lineage>
</organism>
<dbReference type="PROSITE" id="PS51903">
    <property type="entry name" value="CLP_R"/>
    <property type="match status" value="1"/>
</dbReference>
<dbReference type="FunFam" id="3.40.50.300:FF:000010">
    <property type="entry name" value="Chaperone clpB 1, putative"/>
    <property type="match status" value="1"/>
</dbReference>
<evidence type="ECO:0000256" key="5">
    <source>
        <dbReference type="PROSITE-ProRule" id="PRU01251"/>
    </source>
</evidence>
<dbReference type="Pfam" id="PF02861">
    <property type="entry name" value="Clp_N"/>
    <property type="match status" value="1"/>
</dbReference>
<dbReference type="Pfam" id="PF10431">
    <property type="entry name" value="ClpB_D2-small"/>
    <property type="match status" value="1"/>
</dbReference>
<dbReference type="InterPro" id="IPR027417">
    <property type="entry name" value="P-loop_NTPase"/>
</dbReference>
<evidence type="ECO:0000256" key="3">
    <source>
        <dbReference type="ARBA" id="ARBA00022840"/>
    </source>
</evidence>
<feature type="coiled-coil region" evidence="7">
    <location>
        <begin position="414"/>
        <end position="460"/>
    </location>
</feature>
<dbReference type="Pfam" id="PF00004">
    <property type="entry name" value="AAA"/>
    <property type="match status" value="1"/>
</dbReference>
<protein>
    <submittedName>
        <fullName evidence="10">ATP-dependent Clp protease ATP-binding subunit ClpC</fullName>
    </submittedName>
</protein>
<dbReference type="InterPro" id="IPR018368">
    <property type="entry name" value="ClpA/B_CS1"/>
</dbReference>
<dbReference type="Pfam" id="PF17871">
    <property type="entry name" value="AAA_lid_9"/>
    <property type="match status" value="1"/>
</dbReference>
<dbReference type="SMART" id="SM01086">
    <property type="entry name" value="ClpB_D2-small"/>
    <property type="match status" value="1"/>
</dbReference>
<dbReference type="CDD" id="cd19499">
    <property type="entry name" value="RecA-like_ClpB_Hsp104-like"/>
    <property type="match status" value="1"/>
</dbReference>
<dbReference type="FunFam" id="3.40.50.300:FF:000025">
    <property type="entry name" value="ATP-dependent Clp protease subunit"/>
    <property type="match status" value="1"/>
</dbReference>
<dbReference type="SUPFAM" id="SSF52540">
    <property type="entry name" value="P-loop containing nucleoside triphosphate hydrolases"/>
    <property type="match status" value="2"/>
</dbReference>
<dbReference type="FunFam" id="1.10.8.60:FF:000011">
    <property type="entry name" value="ATP-dependent Clp protease ATP-binding subunit"/>
    <property type="match status" value="1"/>
</dbReference>
<dbReference type="InterPro" id="IPR004176">
    <property type="entry name" value="Clp_R_N"/>
</dbReference>
<dbReference type="Gene3D" id="3.40.50.300">
    <property type="entry name" value="P-loop containing nucleotide triphosphate hydrolases"/>
    <property type="match status" value="2"/>
</dbReference>
<dbReference type="GO" id="GO:0005737">
    <property type="term" value="C:cytoplasm"/>
    <property type="evidence" value="ECO:0007669"/>
    <property type="project" value="TreeGrafter"/>
</dbReference>
<dbReference type="PRINTS" id="PR00300">
    <property type="entry name" value="CLPPROTEASEA"/>
</dbReference>
<evidence type="ECO:0000256" key="2">
    <source>
        <dbReference type="ARBA" id="ARBA00022741"/>
    </source>
</evidence>
<dbReference type="SUPFAM" id="SSF81923">
    <property type="entry name" value="Double Clp-N motif"/>
    <property type="match status" value="1"/>
</dbReference>
<evidence type="ECO:0000313" key="10">
    <source>
        <dbReference type="EMBL" id="RPF46568.1"/>
    </source>
</evidence>
<dbReference type="GO" id="GO:0034605">
    <property type="term" value="P:cellular response to heat"/>
    <property type="evidence" value="ECO:0007669"/>
    <property type="project" value="TreeGrafter"/>
</dbReference>
<keyword evidence="1 5" id="KW-0677">Repeat</keyword>
<reference evidence="10 11" key="1">
    <citation type="submission" date="2018-11" db="EMBL/GenBank/DDBJ databases">
        <title>Genomic Encyclopedia of Type Strains, Phase IV (KMG-IV): sequencing the most valuable type-strain genomes for metagenomic binning, comparative biology and taxonomic classification.</title>
        <authorList>
            <person name="Goeker M."/>
        </authorList>
    </citation>
    <scope>NUCLEOTIDE SEQUENCE [LARGE SCALE GENOMIC DNA]</scope>
    <source>
        <strain evidence="10 11">DSM 102936</strain>
    </source>
</reference>
<dbReference type="Gene3D" id="4.10.860.10">
    <property type="entry name" value="UVR domain"/>
    <property type="match status" value="1"/>
</dbReference>
<dbReference type="InterPro" id="IPR028299">
    <property type="entry name" value="ClpA/B_CS2"/>
</dbReference>
<evidence type="ECO:0000256" key="6">
    <source>
        <dbReference type="RuleBase" id="RU004432"/>
    </source>
</evidence>
<comment type="similarity">
    <text evidence="6">Belongs to the ClpA/ClpB family.</text>
</comment>
<evidence type="ECO:0000313" key="11">
    <source>
        <dbReference type="Proteomes" id="UP000282654"/>
    </source>
</evidence>
<keyword evidence="10" id="KW-0645">Protease</keyword>
<dbReference type="InterPro" id="IPR036628">
    <property type="entry name" value="Clp_N_dom_sf"/>
</dbReference>
<gene>
    <name evidence="10" type="ORF">EDD75_0810</name>
</gene>
<dbReference type="GO" id="GO:0006508">
    <property type="term" value="P:proteolysis"/>
    <property type="evidence" value="ECO:0007669"/>
    <property type="project" value="UniProtKB-KW"/>
</dbReference>
<dbReference type="PANTHER" id="PTHR11638">
    <property type="entry name" value="ATP-DEPENDENT CLP PROTEASE"/>
    <property type="match status" value="1"/>
</dbReference>
<dbReference type="OrthoDB" id="9803641at2"/>
<keyword evidence="4 6" id="KW-0143">Chaperone</keyword>
<evidence type="ECO:0000256" key="7">
    <source>
        <dbReference type="SAM" id="Coils"/>
    </source>
</evidence>
<accession>A0A3N5BA88</accession>
<evidence type="ECO:0000259" key="8">
    <source>
        <dbReference type="PROSITE" id="PS50151"/>
    </source>
</evidence>
<dbReference type="GO" id="GO:0016887">
    <property type="term" value="F:ATP hydrolysis activity"/>
    <property type="evidence" value="ECO:0007669"/>
    <property type="project" value="InterPro"/>
</dbReference>
<keyword evidence="11" id="KW-1185">Reference proteome</keyword>
<sequence>MFGRFTQRAQKVLLLAQEEARLMNYPFVGTEHILLGLVREGEGVAARVLKEMGISAEAIRAQVEQLVERVQGPLVQEVSLTPRAKRVIELAIDEARQLGHNYIGTEHLLLGLVREGEGVAARALAALGVELDRLRAAVMEVLGAGVAAGTGPGTEKGPSKTPVLDQFGRDLTRLAREDRLDPVVGREQEIERVIQILSRRTKNNPVLIGDPGVGKTAIVEGLAQRIAAGKVPEVLLDKRVVALDLASVVAGTKYRGEFEDRLKKILDEIRGAGNIILFIDELHTIIGAGAAEGAIDAANILKPALARGEMQCIGATTLDEYRKHVERDPALERRFQPVMVGEPTVEETIAILKGLRDRYEAHHKVRITDAAIEAAAKLSDRYITDRFLPDKAIDLIDEAASRVRLRAFTPPPDVKEMEQRLEELRKEKEAAVTAQEFEKAAQLRDQEARLRSEIEAAREAWRQKQGEGKLEVTEEDIAEIVASWTGIPVKQLKVEETERLLKLEEVLHQRVVGQDEAVSAVARAIRRARAGLKDPRRPIGSFIFLGPTGVGKTELAKALAEALFGDEDAMVRIDMSEYMERHTVSRLVGAPPGYVGYEEGGQLTEAVRRRPYTVVLLDEIEKAHPDVFNILLQVMEDGRLTDAKGRTVDFKNTVIIMTSNVGVRLLKKEGALGFRATDDQKAAYEAMKEKVMGELQRTFRPEFLNRIDEIIVFHPLTEEHVRAIIDLMLKDVGKRLQEQNVTVEFGDGLKDLLAKQGIDEKFGARPLRRTIQRLVEDRLSEELLKGTFAKGDKIVVDAENDTVVVRKVA</sequence>
<keyword evidence="3 6" id="KW-0067">ATP-binding</keyword>
<dbReference type="SMART" id="SM00382">
    <property type="entry name" value="AAA"/>
    <property type="match status" value="2"/>
</dbReference>
<keyword evidence="7" id="KW-0175">Coiled coil</keyword>
<name>A0A3N5BA88_9THEO</name>
<dbReference type="PROSITE" id="PS00871">
    <property type="entry name" value="CLPAB_2"/>
    <property type="match status" value="1"/>
</dbReference>
<dbReference type="PANTHER" id="PTHR11638:SF18">
    <property type="entry name" value="HEAT SHOCK PROTEIN 104"/>
    <property type="match status" value="1"/>
</dbReference>
<feature type="domain" description="Clp R" evidence="9">
    <location>
        <begin position="2"/>
        <end position="144"/>
    </location>
</feature>
<dbReference type="Proteomes" id="UP000282654">
    <property type="component" value="Unassembled WGS sequence"/>
</dbReference>
<evidence type="ECO:0000256" key="4">
    <source>
        <dbReference type="ARBA" id="ARBA00023186"/>
    </source>
</evidence>
<dbReference type="InterPro" id="IPR050130">
    <property type="entry name" value="ClpA_ClpB"/>
</dbReference>
<dbReference type="InterPro" id="IPR019489">
    <property type="entry name" value="Clp_ATPase_C"/>
</dbReference>
<proteinExistence type="inferred from homology"/>
<evidence type="ECO:0000259" key="9">
    <source>
        <dbReference type="PROSITE" id="PS51903"/>
    </source>
</evidence>
<dbReference type="PROSITE" id="PS00870">
    <property type="entry name" value="CLPAB_1"/>
    <property type="match status" value="1"/>
</dbReference>
<dbReference type="InterPro" id="IPR041546">
    <property type="entry name" value="ClpA/ClpB_AAA_lid"/>
</dbReference>
<dbReference type="InterPro" id="IPR003959">
    <property type="entry name" value="ATPase_AAA_core"/>
</dbReference>
<feature type="domain" description="UVR" evidence="8">
    <location>
        <begin position="418"/>
        <end position="453"/>
    </location>
</feature>
<dbReference type="Gene3D" id="1.10.1780.10">
    <property type="entry name" value="Clp, N-terminal domain"/>
    <property type="match status" value="1"/>
</dbReference>
<dbReference type="AlphaFoldDB" id="A0A3N5BA88"/>
<dbReference type="InterPro" id="IPR001270">
    <property type="entry name" value="ClpA/B"/>
</dbReference>
<evidence type="ECO:0000256" key="1">
    <source>
        <dbReference type="ARBA" id="ARBA00022737"/>
    </source>
</evidence>
<comment type="caution">
    <text evidence="10">The sequence shown here is derived from an EMBL/GenBank/DDBJ whole genome shotgun (WGS) entry which is preliminary data.</text>
</comment>
<dbReference type="CDD" id="cd00009">
    <property type="entry name" value="AAA"/>
    <property type="match status" value="1"/>
</dbReference>
<keyword evidence="2 6" id="KW-0547">Nucleotide-binding</keyword>
<dbReference type="GO" id="GO:0008233">
    <property type="term" value="F:peptidase activity"/>
    <property type="evidence" value="ECO:0007669"/>
    <property type="project" value="UniProtKB-KW"/>
</dbReference>